<sequence>MQALLQINTHTQAHNIVLYLRAILYEIQDAPVMLLTILPLLALFLLSSARDYDMECLWCIDVVCNTRDNFGNNIVNATNAAFEAYFTRTCLLDRMKSVLLAAVCYKMYHDYRDTLFNDLRNNVTVLQTCFDCGFCR</sequence>
<accession>A0ABR1BK55</accession>
<name>A0ABR1BK55_NECAM</name>
<evidence type="ECO:0000256" key="1">
    <source>
        <dbReference type="ARBA" id="ARBA00023157"/>
    </source>
</evidence>
<organism evidence="3 4">
    <name type="scientific">Necator americanus</name>
    <name type="common">Human hookworm</name>
    <dbReference type="NCBI Taxonomy" id="51031"/>
    <lineage>
        <taxon>Eukaryota</taxon>
        <taxon>Metazoa</taxon>
        <taxon>Ecdysozoa</taxon>
        <taxon>Nematoda</taxon>
        <taxon>Chromadorea</taxon>
        <taxon>Rhabditida</taxon>
        <taxon>Rhabditina</taxon>
        <taxon>Rhabditomorpha</taxon>
        <taxon>Strongyloidea</taxon>
        <taxon>Ancylostomatidae</taxon>
        <taxon>Bunostominae</taxon>
        <taxon>Necator</taxon>
    </lineage>
</organism>
<evidence type="ECO:0000259" key="2">
    <source>
        <dbReference type="PROSITE" id="PS50015"/>
    </source>
</evidence>
<dbReference type="SUPFAM" id="SSF47862">
    <property type="entry name" value="Saposin"/>
    <property type="match status" value="1"/>
</dbReference>
<dbReference type="Proteomes" id="UP001303046">
    <property type="component" value="Unassembled WGS sequence"/>
</dbReference>
<dbReference type="PROSITE" id="PS50015">
    <property type="entry name" value="SAP_B"/>
    <property type="match status" value="1"/>
</dbReference>
<dbReference type="InterPro" id="IPR011001">
    <property type="entry name" value="Saposin-like"/>
</dbReference>
<dbReference type="Gene3D" id="1.10.225.10">
    <property type="entry name" value="Saposin-like"/>
    <property type="match status" value="1"/>
</dbReference>
<comment type="caution">
    <text evidence="3">The sequence shown here is derived from an EMBL/GenBank/DDBJ whole genome shotgun (WGS) entry which is preliminary data.</text>
</comment>
<feature type="domain" description="Saposin B-type" evidence="2">
    <location>
        <begin position="52"/>
        <end position="136"/>
    </location>
</feature>
<evidence type="ECO:0000313" key="3">
    <source>
        <dbReference type="EMBL" id="KAK6725705.1"/>
    </source>
</evidence>
<keyword evidence="4" id="KW-1185">Reference proteome</keyword>
<gene>
    <name evidence="3" type="primary">Necator_chrI.g300</name>
    <name evidence="3" type="ORF">RB195_004179</name>
</gene>
<keyword evidence="1" id="KW-1015">Disulfide bond</keyword>
<evidence type="ECO:0000313" key="4">
    <source>
        <dbReference type="Proteomes" id="UP001303046"/>
    </source>
</evidence>
<protein>
    <recommendedName>
        <fullName evidence="2">Saposin B-type domain-containing protein</fullName>
    </recommendedName>
</protein>
<proteinExistence type="predicted"/>
<reference evidence="3 4" key="1">
    <citation type="submission" date="2023-08" db="EMBL/GenBank/DDBJ databases">
        <title>A Necator americanus chromosomal reference genome.</title>
        <authorList>
            <person name="Ilik V."/>
            <person name="Petrzelkova K.J."/>
            <person name="Pardy F."/>
            <person name="Fuh T."/>
            <person name="Niatou-Singa F.S."/>
            <person name="Gouil Q."/>
            <person name="Baker L."/>
            <person name="Ritchie M.E."/>
            <person name="Jex A.R."/>
            <person name="Gazzola D."/>
            <person name="Li H."/>
            <person name="Toshio Fujiwara R."/>
            <person name="Zhan B."/>
            <person name="Aroian R.V."/>
            <person name="Pafco B."/>
            <person name="Schwarz E.M."/>
        </authorList>
    </citation>
    <scope>NUCLEOTIDE SEQUENCE [LARGE SCALE GENOMIC DNA]</scope>
    <source>
        <strain evidence="3 4">Aroian</strain>
        <tissue evidence="3">Whole animal</tissue>
    </source>
</reference>
<dbReference type="EMBL" id="JAVFWL010000001">
    <property type="protein sequence ID" value="KAK6725705.1"/>
    <property type="molecule type" value="Genomic_DNA"/>
</dbReference>
<dbReference type="InterPro" id="IPR008139">
    <property type="entry name" value="SaposinB_dom"/>
</dbReference>